<dbReference type="RefSeq" id="WP_188564017.1">
    <property type="nucleotide sequence ID" value="NZ_BMED01000001.1"/>
</dbReference>
<feature type="signal peptide" evidence="2">
    <location>
        <begin position="1"/>
        <end position="22"/>
    </location>
</feature>
<feature type="domain" description="Solute-binding protein family 3/N-terminal" evidence="3">
    <location>
        <begin position="46"/>
        <end position="254"/>
    </location>
</feature>
<dbReference type="PANTHER" id="PTHR35936">
    <property type="entry name" value="MEMBRANE-BOUND LYTIC MUREIN TRANSGLYCOSYLASE F"/>
    <property type="match status" value="1"/>
</dbReference>
<dbReference type="InterPro" id="IPR001638">
    <property type="entry name" value="Solute-binding_3/MltF_N"/>
</dbReference>
<keyword evidence="5" id="KW-1185">Reference proteome</keyword>
<evidence type="ECO:0000259" key="3">
    <source>
        <dbReference type="Pfam" id="PF00497"/>
    </source>
</evidence>
<comment type="caution">
    <text evidence="4">The sequence shown here is derived from an EMBL/GenBank/DDBJ whole genome shotgun (WGS) entry which is preliminary data.</text>
</comment>
<dbReference type="Gene3D" id="3.40.190.10">
    <property type="entry name" value="Periplasmic binding protein-like II"/>
    <property type="match status" value="2"/>
</dbReference>
<accession>A0A916U1Y4</accession>
<reference evidence="4" key="2">
    <citation type="submission" date="2020-09" db="EMBL/GenBank/DDBJ databases">
        <authorList>
            <person name="Sun Q."/>
            <person name="Zhou Y."/>
        </authorList>
    </citation>
    <scope>NUCLEOTIDE SEQUENCE</scope>
    <source>
        <strain evidence="4">CGMCC 1.10998</strain>
    </source>
</reference>
<protein>
    <recommendedName>
        <fullName evidence="3">Solute-binding protein family 3/N-terminal domain-containing protein</fullName>
    </recommendedName>
</protein>
<feature type="chain" id="PRO_5038101360" description="Solute-binding protein family 3/N-terminal domain-containing protein" evidence="2">
    <location>
        <begin position="23"/>
        <end position="264"/>
    </location>
</feature>
<keyword evidence="1 2" id="KW-0732">Signal</keyword>
<evidence type="ECO:0000256" key="2">
    <source>
        <dbReference type="SAM" id="SignalP"/>
    </source>
</evidence>
<evidence type="ECO:0000313" key="5">
    <source>
        <dbReference type="Proteomes" id="UP000637423"/>
    </source>
</evidence>
<reference evidence="4" key="1">
    <citation type="journal article" date="2014" name="Int. J. Syst. Evol. Microbiol.">
        <title>Complete genome sequence of Corynebacterium casei LMG S-19264T (=DSM 44701T), isolated from a smear-ripened cheese.</title>
        <authorList>
            <consortium name="US DOE Joint Genome Institute (JGI-PGF)"/>
            <person name="Walter F."/>
            <person name="Albersmeier A."/>
            <person name="Kalinowski J."/>
            <person name="Ruckert C."/>
        </authorList>
    </citation>
    <scope>NUCLEOTIDE SEQUENCE</scope>
    <source>
        <strain evidence="4">CGMCC 1.10998</strain>
    </source>
</reference>
<evidence type="ECO:0000313" key="4">
    <source>
        <dbReference type="EMBL" id="GGC57656.1"/>
    </source>
</evidence>
<dbReference type="Proteomes" id="UP000637423">
    <property type="component" value="Unassembled WGS sequence"/>
</dbReference>
<gene>
    <name evidence="4" type="ORF">GCM10011396_00630</name>
</gene>
<evidence type="ECO:0000256" key="1">
    <source>
        <dbReference type="ARBA" id="ARBA00022729"/>
    </source>
</evidence>
<sequence>MQKVFPIAALILGLSVMTQAWSANLCPPHAVRIALYEAGLFYFDGKGIDREMANELQSRTGCIVEATPLPRARAYFLLEEGHTDIVMAAVVNPKRDQYAFFIPYMQQRFVTVIHMDVPVEKTTLAAFAADPALHFGAVRGVNYGGGRDDWYARMEREQRLELGSGMPNVFRMLKSRRFQALFAVPLQYEKELADAGMSDQVRVVDWFPNEPPAARALAMSRKNFTAEQLKGWTEVVQSMKSDGTIKRILAKYLSAAEASKAVIK</sequence>
<dbReference type="EMBL" id="BMED01000001">
    <property type="protein sequence ID" value="GGC57656.1"/>
    <property type="molecule type" value="Genomic_DNA"/>
</dbReference>
<dbReference type="AlphaFoldDB" id="A0A916U1Y4"/>
<organism evidence="4 5">
    <name type="scientific">Undibacterium terreum</name>
    <dbReference type="NCBI Taxonomy" id="1224302"/>
    <lineage>
        <taxon>Bacteria</taxon>
        <taxon>Pseudomonadati</taxon>
        <taxon>Pseudomonadota</taxon>
        <taxon>Betaproteobacteria</taxon>
        <taxon>Burkholderiales</taxon>
        <taxon>Oxalobacteraceae</taxon>
        <taxon>Undibacterium</taxon>
    </lineage>
</organism>
<dbReference type="SUPFAM" id="SSF53850">
    <property type="entry name" value="Periplasmic binding protein-like II"/>
    <property type="match status" value="1"/>
</dbReference>
<proteinExistence type="predicted"/>
<dbReference type="Pfam" id="PF00497">
    <property type="entry name" value="SBP_bac_3"/>
    <property type="match status" value="1"/>
</dbReference>
<dbReference type="PANTHER" id="PTHR35936:SF25">
    <property type="entry name" value="ABC TRANSPORTER SUBSTRATE-BINDING PROTEIN"/>
    <property type="match status" value="1"/>
</dbReference>
<name>A0A916U1Y4_9BURK</name>